<dbReference type="Proteomes" id="UP001176961">
    <property type="component" value="Unassembled WGS sequence"/>
</dbReference>
<gene>
    <name evidence="1" type="ORF">CYNAS_LOCUS8164</name>
</gene>
<reference evidence="1" key="1">
    <citation type="submission" date="2023-07" db="EMBL/GenBank/DDBJ databases">
        <authorList>
            <consortium name="CYATHOMIX"/>
        </authorList>
    </citation>
    <scope>NUCLEOTIDE SEQUENCE</scope>
    <source>
        <strain evidence="1">N/A</strain>
    </source>
</reference>
<proteinExistence type="predicted"/>
<name>A0AA36M3D7_CYLNA</name>
<dbReference type="AlphaFoldDB" id="A0AA36M3D7"/>
<protein>
    <submittedName>
        <fullName evidence="1">Uncharacterized protein</fullName>
    </submittedName>
</protein>
<comment type="caution">
    <text evidence="1">The sequence shown here is derived from an EMBL/GenBank/DDBJ whole genome shotgun (WGS) entry which is preliminary data.</text>
</comment>
<evidence type="ECO:0000313" key="2">
    <source>
        <dbReference type="Proteomes" id="UP001176961"/>
    </source>
</evidence>
<organism evidence="1 2">
    <name type="scientific">Cylicocyclus nassatus</name>
    <name type="common">Nematode worm</name>
    <dbReference type="NCBI Taxonomy" id="53992"/>
    <lineage>
        <taxon>Eukaryota</taxon>
        <taxon>Metazoa</taxon>
        <taxon>Ecdysozoa</taxon>
        <taxon>Nematoda</taxon>
        <taxon>Chromadorea</taxon>
        <taxon>Rhabditida</taxon>
        <taxon>Rhabditina</taxon>
        <taxon>Rhabditomorpha</taxon>
        <taxon>Strongyloidea</taxon>
        <taxon>Strongylidae</taxon>
        <taxon>Cylicocyclus</taxon>
    </lineage>
</organism>
<keyword evidence="2" id="KW-1185">Reference proteome</keyword>
<dbReference type="EMBL" id="CATQJL010000112">
    <property type="protein sequence ID" value="CAJ0596181.1"/>
    <property type="molecule type" value="Genomic_DNA"/>
</dbReference>
<sequence>MSVYFHANACIIFALKEIRQGRSGPIRILPFPKVHNEDSEKSPNIDKDRPLINPCISLILYEGAYSLRSKQAYKMAVSVAPDSDRAAPNNFAYSRGKSARMRPMRRLIYRKTAIYKPSSEKCLTYCDKKRKLEKLRQPNRI</sequence>
<accession>A0AA36M3D7</accession>
<evidence type="ECO:0000313" key="1">
    <source>
        <dbReference type="EMBL" id="CAJ0596181.1"/>
    </source>
</evidence>